<dbReference type="GO" id="GO:0016787">
    <property type="term" value="F:hydrolase activity"/>
    <property type="evidence" value="ECO:0007669"/>
    <property type="project" value="UniProtKB-KW"/>
</dbReference>
<dbReference type="Pfam" id="PF25788">
    <property type="entry name" value="Ig_Rha78A_N"/>
    <property type="match status" value="1"/>
</dbReference>
<gene>
    <name evidence="9" type="ORF">GSU69_09660</name>
</gene>
<dbReference type="Gene3D" id="2.60.120.260">
    <property type="entry name" value="Galactose-binding domain-like"/>
    <property type="match status" value="2"/>
</dbReference>
<name>A0ABX6GZF1_9MICO</name>
<dbReference type="Gene3D" id="1.50.10.10">
    <property type="match status" value="1"/>
</dbReference>
<feature type="domain" description="Alpha-L-rhamnosidase concanavalin-like" evidence="5">
    <location>
        <begin position="315"/>
        <end position="408"/>
    </location>
</feature>
<evidence type="ECO:0000259" key="7">
    <source>
        <dbReference type="Pfam" id="PF17389"/>
    </source>
</evidence>
<sequence>MSAHDEQVPPAPFALTVDSGGDRVPTTTDSPRLSWKLPVGGAAQRYEIDAVVDDRLLPVAHATSSTFVEWPWAALPSRSRVEWRVRAERPGAAWSRWAAFEVGLLAEDWTAPWISPAPPAADDEDADGPAGRRPAHLLSVDVELEQEVRSARLYSTALGLYTATINGSRVGAVELSPGSTSYDRTLHAQATDVTDALRTGANRIEVELSDGWYRGEVGAFRVPAEWGTTLGFRAELHLELADGSHRVIGTDDSWVSAPSRITGAGLMDGQTLDLTAAEAPAQPVLADVVDAPAIEWSPAPPVRVIEARGPVGAREVRPGVWVLDFGQNASGRLRLEELGPEGTRTVLEFGEHCGPDGDLSTAHLDSHRPGEPATLFVQRDEVVAGATPDVFEPRHTVHGFQYARITRHGAPFDPSTASMRIMHTDLESAGTFACSDPDLVRLHEIAEWSFRGNAVDVPTDCPTRERLAWSGDYQVFVSTATRLFDVHGFTRKWLRSVRDDQLDDGRITNFSPDGRRIKHHVDQQFAQMTGSAGWGDAIVAVPWELYRESGDRLVLEENVAAMIRWVEWALEQARTKRHHVRVQRSPEPEWFEEFLWDGTFHWGEWIEPREHDADGRPIDPVQADPMAWFTADKGEVGTAYLHRSTATLARIAGLLGRSADADRYAALAERIRDAWQAAYLREDGITSVDSQASYVRALSFGLVPEHLRAAAADRLVELIHAADDHLGTGFLSTGDLLPVLTEAGRADVAYSLLRRRTAPSWLHMLDRGATTVWEDWEGIDDAGHAHESLNHYSKGAVVRFLHSHLLGLRQDEDSTGWRSVVVAPVPGPDLDWARGTHESPQGTLRVEWRREGDDLVVDVDLPEGTAGRLLFPDGYELPLAPGTTRAARSLPAASAAPDHAAPHHAAPDHAAPDHDAPDHDAALATAQTEGRS</sequence>
<dbReference type="PANTHER" id="PTHR33307">
    <property type="entry name" value="ALPHA-RHAMNOSIDASE (EUROFUNG)"/>
    <property type="match status" value="1"/>
</dbReference>
<evidence type="ECO:0000259" key="6">
    <source>
        <dbReference type="Pfam" id="PF08531"/>
    </source>
</evidence>
<keyword evidence="3 9" id="KW-0378">Hydrolase</keyword>
<feature type="domain" description="Alpha-L-rhamnosidase six-hairpin glycosidase" evidence="7">
    <location>
        <begin position="428"/>
        <end position="804"/>
    </location>
</feature>
<dbReference type="InterPro" id="IPR008902">
    <property type="entry name" value="Rhamnosid_concanavalin"/>
</dbReference>
<dbReference type="InterPro" id="IPR035396">
    <property type="entry name" value="Bac_rhamnosid6H"/>
</dbReference>
<comment type="catalytic activity">
    <reaction evidence="1">
        <text>Hydrolysis of terminal non-reducing alpha-L-rhamnose residues in alpha-L-rhamnosides.</text>
        <dbReference type="EC" id="3.2.1.40"/>
    </reaction>
</comment>
<organism evidence="9 10">
    <name type="scientific">Rathayibacter festucae</name>
    <dbReference type="NCBI Taxonomy" id="110937"/>
    <lineage>
        <taxon>Bacteria</taxon>
        <taxon>Bacillati</taxon>
        <taxon>Actinomycetota</taxon>
        <taxon>Actinomycetes</taxon>
        <taxon>Micrococcales</taxon>
        <taxon>Microbacteriaceae</taxon>
        <taxon>Rathayibacter</taxon>
    </lineage>
</organism>
<accession>A0ABX6GZF1</accession>
<evidence type="ECO:0000313" key="9">
    <source>
        <dbReference type="EMBL" id="QHC62921.1"/>
    </source>
</evidence>
<dbReference type="EMBL" id="CP047180">
    <property type="protein sequence ID" value="QHC62921.1"/>
    <property type="molecule type" value="Genomic_DNA"/>
</dbReference>
<dbReference type="Pfam" id="PF17389">
    <property type="entry name" value="Bac_rhamnosid6H"/>
    <property type="match status" value="1"/>
</dbReference>
<evidence type="ECO:0000313" key="10">
    <source>
        <dbReference type="Proteomes" id="UP000464597"/>
    </source>
</evidence>
<dbReference type="InterPro" id="IPR016007">
    <property type="entry name" value="Alpha_rhamnosid"/>
</dbReference>
<evidence type="ECO:0000256" key="4">
    <source>
        <dbReference type="SAM" id="MobiDB-lite"/>
    </source>
</evidence>
<dbReference type="InterPro" id="IPR012341">
    <property type="entry name" value="6hp_glycosidase-like_sf"/>
</dbReference>
<dbReference type="InterPro" id="IPR013737">
    <property type="entry name" value="Bac_rhamnosid_N"/>
</dbReference>
<feature type="region of interest" description="Disordered" evidence="4">
    <location>
        <begin position="1"/>
        <end position="30"/>
    </location>
</feature>
<dbReference type="InterPro" id="IPR035398">
    <property type="entry name" value="Bac_rhamnosid_C"/>
</dbReference>
<keyword evidence="10" id="KW-1185">Reference proteome</keyword>
<feature type="domain" description="Alpha-L-rhamnosidase C-terminal" evidence="8">
    <location>
        <begin position="807"/>
        <end position="874"/>
    </location>
</feature>
<feature type="domain" description="Bacterial alpha-L-rhamnosidase N-terminal" evidence="6">
    <location>
        <begin position="147"/>
        <end position="276"/>
    </location>
</feature>
<dbReference type="SUPFAM" id="SSF48208">
    <property type="entry name" value="Six-hairpin glycosidases"/>
    <property type="match status" value="1"/>
</dbReference>
<feature type="compositionally biased region" description="Low complexity" evidence="4">
    <location>
        <begin position="886"/>
        <end position="899"/>
    </location>
</feature>
<evidence type="ECO:0000256" key="2">
    <source>
        <dbReference type="ARBA" id="ARBA00012652"/>
    </source>
</evidence>
<dbReference type="EC" id="3.2.1.40" evidence="2"/>
<proteinExistence type="predicted"/>
<dbReference type="Gene3D" id="2.60.40.10">
    <property type="entry name" value="Immunoglobulins"/>
    <property type="match status" value="1"/>
</dbReference>
<reference evidence="10" key="1">
    <citation type="submission" date="2019-12" db="EMBL/GenBank/DDBJ databases">
        <title>Complete and draft genome sequences of new strains and members of some known species of the genus Rathayibacter isolated from plants.</title>
        <authorList>
            <person name="Tarlachkov S.V."/>
            <person name="Starodumova I.P."/>
            <person name="Dorofeeva L.V."/>
            <person name="Prisyazhnaya N.V."/>
            <person name="Leyn S."/>
            <person name="Zlamal J."/>
            <person name="Elan M."/>
            <person name="Osterman A.L."/>
            <person name="Nadler S."/>
            <person name="Subbotin S.A."/>
            <person name="Evtushenko L.I."/>
        </authorList>
    </citation>
    <scope>NUCLEOTIDE SEQUENCE [LARGE SCALE GENOMIC DNA]</scope>
    <source>
        <strain evidence="10">VKM Ac-2802</strain>
    </source>
</reference>
<feature type="compositionally biased region" description="Basic and acidic residues" evidence="4">
    <location>
        <begin position="905"/>
        <end position="921"/>
    </location>
</feature>
<dbReference type="Proteomes" id="UP000464597">
    <property type="component" value="Chromosome"/>
</dbReference>
<feature type="region of interest" description="Disordered" evidence="4">
    <location>
        <begin position="886"/>
        <end position="932"/>
    </location>
</feature>
<dbReference type="InterPro" id="IPR013783">
    <property type="entry name" value="Ig-like_fold"/>
</dbReference>
<dbReference type="PANTHER" id="PTHR33307:SF6">
    <property type="entry name" value="ALPHA-RHAMNOSIDASE (EUROFUNG)-RELATED"/>
    <property type="match status" value="1"/>
</dbReference>
<dbReference type="Pfam" id="PF05592">
    <property type="entry name" value="Bac_rhamnosid"/>
    <property type="match status" value="1"/>
</dbReference>
<protein>
    <recommendedName>
        <fullName evidence="2">alpha-L-rhamnosidase</fullName>
        <ecNumber evidence="2">3.2.1.40</ecNumber>
    </recommendedName>
</protein>
<evidence type="ECO:0000259" key="5">
    <source>
        <dbReference type="Pfam" id="PF05592"/>
    </source>
</evidence>
<evidence type="ECO:0000259" key="8">
    <source>
        <dbReference type="Pfam" id="PF17390"/>
    </source>
</evidence>
<evidence type="ECO:0000256" key="1">
    <source>
        <dbReference type="ARBA" id="ARBA00001445"/>
    </source>
</evidence>
<evidence type="ECO:0000256" key="3">
    <source>
        <dbReference type="ARBA" id="ARBA00022801"/>
    </source>
</evidence>
<dbReference type="Pfam" id="PF17390">
    <property type="entry name" value="Bac_rhamnosid_C"/>
    <property type="match status" value="1"/>
</dbReference>
<dbReference type="Pfam" id="PF08531">
    <property type="entry name" value="Bac_rhamnosid_N"/>
    <property type="match status" value="1"/>
</dbReference>
<dbReference type="Gene3D" id="2.60.420.10">
    <property type="entry name" value="Maltose phosphorylase, domain 3"/>
    <property type="match status" value="1"/>
</dbReference>
<dbReference type="InterPro" id="IPR008928">
    <property type="entry name" value="6-hairpin_glycosidase_sf"/>
</dbReference>
<dbReference type="RefSeq" id="WP_159422837.1">
    <property type="nucleotide sequence ID" value="NZ_CP047180.1"/>
</dbReference>